<dbReference type="InterPro" id="IPR036163">
    <property type="entry name" value="HMA_dom_sf"/>
</dbReference>
<protein>
    <submittedName>
        <fullName evidence="7">Heavy metal-associated isoprenylated plant protein 37</fullName>
    </submittedName>
</protein>
<gene>
    <name evidence="7" type="ORF">G2W53_035521</name>
</gene>
<keyword evidence="8" id="KW-1185">Reference proteome</keyword>
<keyword evidence="4" id="KW-0636">Prenylation</keyword>
<dbReference type="EMBL" id="JAAIUW010000011">
    <property type="protein sequence ID" value="KAF7808778.1"/>
    <property type="molecule type" value="Genomic_DNA"/>
</dbReference>
<accession>A0A834SQI5</accession>
<keyword evidence="2" id="KW-0479">Metal-binding</keyword>
<evidence type="ECO:0000256" key="3">
    <source>
        <dbReference type="ARBA" id="ARBA00023288"/>
    </source>
</evidence>
<evidence type="ECO:0000256" key="1">
    <source>
        <dbReference type="ARBA" id="ARBA00022481"/>
    </source>
</evidence>
<dbReference type="OrthoDB" id="689350at2759"/>
<evidence type="ECO:0000256" key="2">
    <source>
        <dbReference type="ARBA" id="ARBA00022723"/>
    </source>
</evidence>
<keyword evidence="3" id="KW-0449">Lipoprotein</keyword>
<dbReference type="Proteomes" id="UP000634136">
    <property type="component" value="Unassembled WGS sequence"/>
</dbReference>
<proteinExistence type="inferred from homology"/>
<dbReference type="SUPFAM" id="SSF55008">
    <property type="entry name" value="HMA, heavy metal-associated domain"/>
    <property type="match status" value="1"/>
</dbReference>
<dbReference type="Pfam" id="PF00403">
    <property type="entry name" value="HMA"/>
    <property type="match status" value="1"/>
</dbReference>
<name>A0A834SQI5_9FABA</name>
<comment type="similarity">
    <text evidence="5">Belongs to the HIPP family.</text>
</comment>
<dbReference type="PANTHER" id="PTHR45868:SF19">
    <property type="entry name" value="HEAVY METAL-ASSOCIATED ISOPRENYLATED PLANT PROTEIN 37"/>
    <property type="match status" value="1"/>
</dbReference>
<evidence type="ECO:0000256" key="4">
    <source>
        <dbReference type="ARBA" id="ARBA00023289"/>
    </source>
</evidence>
<dbReference type="CDD" id="cd00371">
    <property type="entry name" value="HMA"/>
    <property type="match status" value="1"/>
</dbReference>
<sequence>MKGILYNEETIRGLVKGSLLIETCDLKVSIHCDGCKHKVKKLLQRIEGVYQVQIDAEQQKVTVSGGVDAATLIKKLDPPPLMDNFPMEEELLLLLVLLVIIIITTHHH</sequence>
<evidence type="ECO:0000313" key="8">
    <source>
        <dbReference type="Proteomes" id="UP000634136"/>
    </source>
</evidence>
<comment type="caution">
    <text evidence="7">The sequence shown here is derived from an EMBL/GenBank/DDBJ whole genome shotgun (WGS) entry which is preliminary data.</text>
</comment>
<dbReference type="GO" id="GO:0046872">
    <property type="term" value="F:metal ion binding"/>
    <property type="evidence" value="ECO:0007669"/>
    <property type="project" value="UniProtKB-KW"/>
</dbReference>
<dbReference type="Gene3D" id="3.30.70.100">
    <property type="match status" value="1"/>
</dbReference>
<feature type="domain" description="HMA" evidence="6">
    <location>
        <begin position="21"/>
        <end position="84"/>
    </location>
</feature>
<organism evidence="7 8">
    <name type="scientific">Senna tora</name>
    <dbReference type="NCBI Taxonomy" id="362788"/>
    <lineage>
        <taxon>Eukaryota</taxon>
        <taxon>Viridiplantae</taxon>
        <taxon>Streptophyta</taxon>
        <taxon>Embryophyta</taxon>
        <taxon>Tracheophyta</taxon>
        <taxon>Spermatophyta</taxon>
        <taxon>Magnoliopsida</taxon>
        <taxon>eudicotyledons</taxon>
        <taxon>Gunneridae</taxon>
        <taxon>Pentapetalae</taxon>
        <taxon>rosids</taxon>
        <taxon>fabids</taxon>
        <taxon>Fabales</taxon>
        <taxon>Fabaceae</taxon>
        <taxon>Caesalpinioideae</taxon>
        <taxon>Cassia clade</taxon>
        <taxon>Senna</taxon>
    </lineage>
</organism>
<dbReference type="PROSITE" id="PS50846">
    <property type="entry name" value="HMA_2"/>
    <property type="match status" value="1"/>
</dbReference>
<keyword evidence="1" id="KW-0488">Methylation</keyword>
<dbReference type="AlphaFoldDB" id="A0A834SQI5"/>
<dbReference type="InterPro" id="IPR006121">
    <property type="entry name" value="HMA_dom"/>
</dbReference>
<evidence type="ECO:0000259" key="6">
    <source>
        <dbReference type="PROSITE" id="PS50846"/>
    </source>
</evidence>
<evidence type="ECO:0000313" key="7">
    <source>
        <dbReference type="EMBL" id="KAF7808778.1"/>
    </source>
</evidence>
<dbReference type="PANTHER" id="PTHR45868">
    <property type="entry name" value="HEAVY METAL-ASSOCIATED ISOPRENYLATED PLANT PROTEIN 33-RELATED"/>
    <property type="match status" value="1"/>
</dbReference>
<reference evidence="7" key="1">
    <citation type="submission" date="2020-09" db="EMBL/GenBank/DDBJ databases">
        <title>Genome-Enabled Discovery of Anthraquinone Biosynthesis in Senna tora.</title>
        <authorList>
            <person name="Kang S.-H."/>
            <person name="Pandey R.P."/>
            <person name="Lee C.-M."/>
            <person name="Sim J.-S."/>
            <person name="Jeong J.-T."/>
            <person name="Choi B.-S."/>
            <person name="Jung M."/>
            <person name="Ginzburg D."/>
            <person name="Zhao K."/>
            <person name="Won S.Y."/>
            <person name="Oh T.-J."/>
            <person name="Yu Y."/>
            <person name="Kim N.-H."/>
            <person name="Lee O.R."/>
            <person name="Lee T.-H."/>
            <person name="Bashyal P."/>
            <person name="Kim T.-S."/>
            <person name="Lee W.-H."/>
            <person name="Kawkins C."/>
            <person name="Kim C.-K."/>
            <person name="Kim J.S."/>
            <person name="Ahn B.O."/>
            <person name="Rhee S.Y."/>
            <person name="Sohng J.K."/>
        </authorList>
    </citation>
    <scope>NUCLEOTIDE SEQUENCE</scope>
    <source>
        <tissue evidence="7">Leaf</tissue>
    </source>
</reference>
<evidence type="ECO:0000256" key="5">
    <source>
        <dbReference type="ARBA" id="ARBA00024045"/>
    </source>
</evidence>